<organism evidence="2">
    <name type="scientific">Rhizochromulina marina</name>
    <dbReference type="NCBI Taxonomy" id="1034831"/>
    <lineage>
        <taxon>Eukaryota</taxon>
        <taxon>Sar</taxon>
        <taxon>Stramenopiles</taxon>
        <taxon>Ochrophyta</taxon>
        <taxon>Dictyochophyceae</taxon>
        <taxon>Rhizochromulinales</taxon>
        <taxon>Rhizochromulina</taxon>
    </lineage>
</organism>
<feature type="compositionally biased region" description="Low complexity" evidence="1">
    <location>
        <begin position="1005"/>
        <end position="1017"/>
    </location>
</feature>
<feature type="compositionally biased region" description="Acidic residues" evidence="1">
    <location>
        <begin position="1018"/>
        <end position="1037"/>
    </location>
</feature>
<reference evidence="2" key="1">
    <citation type="submission" date="2021-01" db="EMBL/GenBank/DDBJ databases">
        <authorList>
            <person name="Corre E."/>
            <person name="Pelletier E."/>
            <person name="Niang G."/>
            <person name="Scheremetjew M."/>
            <person name="Finn R."/>
            <person name="Kale V."/>
            <person name="Holt S."/>
            <person name="Cochrane G."/>
            <person name="Meng A."/>
            <person name="Brown T."/>
            <person name="Cohen L."/>
        </authorList>
    </citation>
    <scope>NUCLEOTIDE SEQUENCE</scope>
    <source>
        <strain evidence="2">CCMP1243</strain>
    </source>
</reference>
<accession>A0A7S2WUQ2</accession>
<dbReference type="EMBL" id="HBHJ01027646">
    <property type="protein sequence ID" value="CAD9707318.1"/>
    <property type="molecule type" value="Transcribed_RNA"/>
</dbReference>
<evidence type="ECO:0000313" key="2">
    <source>
        <dbReference type="EMBL" id="CAD9707318.1"/>
    </source>
</evidence>
<gene>
    <name evidence="2" type="ORF">RMAR1173_LOCUS18309</name>
</gene>
<feature type="region of interest" description="Disordered" evidence="1">
    <location>
        <begin position="988"/>
        <end position="1040"/>
    </location>
</feature>
<dbReference type="AlphaFoldDB" id="A0A7S2WUQ2"/>
<evidence type="ECO:0000256" key="1">
    <source>
        <dbReference type="SAM" id="MobiDB-lite"/>
    </source>
</evidence>
<feature type="region of interest" description="Disordered" evidence="1">
    <location>
        <begin position="369"/>
        <end position="451"/>
    </location>
</feature>
<protein>
    <submittedName>
        <fullName evidence="2">Uncharacterized protein</fullName>
    </submittedName>
</protein>
<proteinExistence type="predicted"/>
<feature type="compositionally biased region" description="Polar residues" evidence="1">
    <location>
        <begin position="398"/>
        <end position="409"/>
    </location>
</feature>
<feature type="compositionally biased region" description="Pro residues" evidence="1">
    <location>
        <begin position="418"/>
        <end position="435"/>
    </location>
</feature>
<feature type="compositionally biased region" description="Polar residues" evidence="1">
    <location>
        <begin position="327"/>
        <end position="340"/>
    </location>
</feature>
<feature type="region of interest" description="Disordered" evidence="1">
    <location>
        <begin position="327"/>
        <end position="347"/>
    </location>
</feature>
<sequence length="1098" mass="117889">MMVPPPLPDAMAALLRRLGAQGDLEARVRALHDAVLTQEMEKWPDSGGDQLAGRAAAAVLEATECLLLGGHADSALQQEPVARRRVAVLTAAVVRRWPCGEWPAGARESASATLQTVAQALVKDVWSEVRKVGSKGLGGGLFLTLDAASSHELWVGLAQPLESPVSRHGEGDNPSDWNYLEGLLRTLSSAYAGGPREGRPPWEHPEGLVAFAGHRQQSVREASCTLISAVVRDVPSRRKSLVLYVLEQLRARDIPDYTFEGILAVLTQLILDAGEGERRVLLSGQEQLTLDEIVSRLLAHPASTVRQGVSRLIHATVCGKDSQISAWAQASSGEPTSSRQPAAAPGPGMIDRILRMLALLVHLWNEHHQPSRGAEPLPPIESGHSDAPQPPASPLRTEGTNATPTQSPISPFRSYESSPPPEAVSPGGPPPPPGSDPRGEHASPSQGHNSPTTARVSWYLLEGILLSQDLLLGELLSQSLIAQLRSISPLDGVVTTRSVEHLEALVLSMARQLGSVVEHESFEVKRMSRQLLQLVGRLVCTFPSTDSLPRYLEGLWVHASSTHGVLSASLVTQAAILHTRRLVENAFKAHSVTSVENPAPPEKRLRVDAFWATVQDGLVGDSLVALAYDQVTKALARNLPYSSLIDWVEDSLGAFASLHGIVARLASENPVAGSESDLTLTETAVMLIALQASVRHSARASSSFAELQRALLPGLTRHAKALLEEAPPQVSEGPPGGHFSTEDLAQVMGQRVPSSEAASPAPSARTISRWDALLAQRIHPFLPGMAWRLSQCRLEPEDEKPCDVIPLVATLVHWLWTTVDMAEVLNGDAREGRPPVRRWRTRSERGNAAFALVDALVYLAASIPAAPGGNGLSESQRALCCRRVESSLMEPLLSEREIGLDDEATHLMLNGLVEFLHRTGRAGGLSLKCFSRVLDALLLSVIPPEGTVRLVSLLAVIATFLEGQGHFPADASLYPGGQDLTRRSLLPRSQDEHQAAVSAPGTEGGSPFFGDAGAAADGADEEPDEEGSDSDWDEDDSSVAGHQATAGLSDFVQQFAKWLGDLCTLRGDLLVAEAICSIDEEKHRSAVWWVVDTHVHLQ</sequence>
<name>A0A7S2WUQ2_9STRA</name>